<evidence type="ECO:0000256" key="4">
    <source>
        <dbReference type="ARBA" id="ARBA00023180"/>
    </source>
</evidence>
<proteinExistence type="inferred from homology"/>
<evidence type="ECO:0000313" key="8">
    <source>
        <dbReference type="Proteomes" id="UP001159427"/>
    </source>
</evidence>
<evidence type="ECO:0000259" key="6">
    <source>
        <dbReference type="Pfam" id="PF00144"/>
    </source>
</evidence>
<dbReference type="InterPro" id="IPR049511">
    <property type="entry name" value="PGH-like_rpt"/>
</dbReference>
<feature type="transmembrane region" description="Helical" evidence="5">
    <location>
        <begin position="6"/>
        <end position="27"/>
    </location>
</feature>
<dbReference type="Pfam" id="PF17660">
    <property type="entry name" value="BTRD1"/>
    <property type="match status" value="1"/>
</dbReference>
<feature type="transmembrane region" description="Helical" evidence="5">
    <location>
        <begin position="377"/>
        <end position="398"/>
    </location>
</feature>
<protein>
    <recommendedName>
        <fullName evidence="6">Beta-lactamase-related domain-containing protein</fullName>
    </recommendedName>
</protein>
<dbReference type="Gene3D" id="2.120.10.30">
    <property type="entry name" value="TolB, C-terminal domain"/>
    <property type="match status" value="3"/>
</dbReference>
<dbReference type="InterPro" id="IPR012338">
    <property type="entry name" value="Beta-lactam/transpept-like"/>
</dbReference>
<name>A0ABN8M8Y7_9CNID</name>
<evidence type="ECO:0000256" key="2">
    <source>
        <dbReference type="ARBA" id="ARBA00022801"/>
    </source>
</evidence>
<dbReference type="PANTHER" id="PTHR11799:SF12">
    <property type="entry name" value="PARAOXONASE-RELATED"/>
    <property type="match status" value="1"/>
</dbReference>
<dbReference type="InterPro" id="IPR011042">
    <property type="entry name" value="6-blade_b-propeller_TolB-like"/>
</dbReference>
<feature type="transmembrane region" description="Helical" evidence="5">
    <location>
        <begin position="753"/>
        <end position="777"/>
    </location>
</feature>
<keyword evidence="2" id="KW-0378">Hydrolase</keyword>
<comment type="similarity">
    <text evidence="1">Belongs to the paraoxonase family.</text>
</comment>
<dbReference type="EMBL" id="CALNXI010000369">
    <property type="protein sequence ID" value="CAH3025738.1"/>
    <property type="molecule type" value="Genomic_DNA"/>
</dbReference>
<dbReference type="InterPro" id="IPR051288">
    <property type="entry name" value="Serum_paraoxonase/arylesterase"/>
</dbReference>
<feature type="domain" description="Beta-lactamase-related" evidence="6">
    <location>
        <begin position="1151"/>
        <end position="1491"/>
    </location>
</feature>
<keyword evidence="5" id="KW-0812">Transmembrane</keyword>
<gene>
    <name evidence="7" type="ORF">PEVE_00027010</name>
</gene>
<evidence type="ECO:0000256" key="3">
    <source>
        <dbReference type="ARBA" id="ARBA00023157"/>
    </source>
</evidence>
<keyword evidence="5" id="KW-1133">Transmembrane helix</keyword>
<comment type="caution">
    <text evidence="7">The sequence shown here is derived from an EMBL/GenBank/DDBJ whole genome shotgun (WGS) entry which is preliminary data.</text>
</comment>
<dbReference type="InterPro" id="IPR002640">
    <property type="entry name" value="Arylesterase"/>
</dbReference>
<dbReference type="Pfam" id="PF00144">
    <property type="entry name" value="Beta-lactamase"/>
    <property type="match status" value="1"/>
</dbReference>
<dbReference type="PRINTS" id="PR01785">
    <property type="entry name" value="PARAOXONASE"/>
</dbReference>
<dbReference type="PANTHER" id="PTHR11799">
    <property type="entry name" value="PARAOXONASE"/>
    <property type="match status" value="1"/>
</dbReference>
<evidence type="ECO:0000256" key="5">
    <source>
        <dbReference type="SAM" id="Phobius"/>
    </source>
</evidence>
<keyword evidence="4" id="KW-0325">Glycoprotein</keyword>
<reference evidence="7 8" key="1">
    <citation type="submission" date="2022-05" db="EMBL/GenBank/DDBJ databases">
        <authorList>
            <consortium name="Genoscope - CEA"/>
            <person name="William W."/>
        </authorList>
    </citation>
    <scope>NUCLEOTIDE SEQUENCE [LARGE SCALE GENOMIC DNA]</scope>
</reference>
<dbReference type="Gene3D" id="3.40.710.10">
    <property type="entry name" value="DD-peptidase/beta-lactamase superfamily"/>
    <property type="match status" value="1"/>
</dbReference>
<keyword evidence="8" id="KW-1185">Reference proteome</keyword>
<keyword evidence="3" id="KW-1015">Disulfide bond</keyword>
<dbReference type="InterPro" id="IPR001466">
    <property type="entry name" value="Beta-lactam-related"/>
</dbReference>
<dbReference type="SUPFAM" id="SSF56601">
    <property type="entry name" value="beta-lactamase/transpeptidase-like"/>
    <property type="match status" value="1"/>
</dbReference>
<evidence type="ECO:0000256" key="1">
    <source>
        <dbReference type="ARBA" id="ARBA00008595"/>
    </source>
</evidence>
<accession>A0ABN8M8Y7</accession>
<dbReference type="Pfam" id="PF01731">
    <property type="entry name" value="Arylesterase"/>
    <property type="match status" value="3"/>
</dbReference>
<keyword evidence="5" id="KW-0472">Membrane</keyword>
<dbReference type="SUPFAM" id="SSF63829">
    <property type="entry name" value="Calcium-dependent phosphotriesterase"/>
    <property type="match status" value="3"/>
</dbReference>
<organism evidence="7 8">
    <name type="scientific">Porites evermanni</name>
    <dbReference type="NCBI Taxonomy" id="104178"/>
    <lineage>
        <taxon>Eukaryota</taxon>
        <taxon>Metazoa</taxon>
        <taxon>Cnidaria</taxon>
        <taxon>Anthozoa</taxon>
        <taxon>Hexacorallia</taxon>
        <taxon>Scleractinia</taxon>
        <taxon>Fungiina</taxon>
        <taxon>Poritidae</taxon>
        <taxon>Porites</taxon>
    </lineage>
</organism>
<dbReference type="Proteomes" id="UP001159427">
    <property type="component" value="Unassembled WGS sequence"/>
</dbReference>
<evidence type="ECO:0000313" key="7">
    <source>
        <dbReference type="EMBL" id="CAH3025738.1"/>
    </source>
</evidence>
<sequence>MGRLVLLEFTVFVFIAIFFSHVLNLLIKLGFFTQTINHSPGTCGVIQANGSEDFALLPDGLVFVSSGLRYKLALYYDPEIDKRDSKLLTFDLNKPDQHPVELTLKNFNVTGFNPHGISAYQDPSSGQVSLFVVNHRPDAQAIEIFDFEREKHSLIHRRSVVDDLIWSPNDVYAVGPDSFYVTNDNFFHFDRTVMRNLWLFFLNYWLHCNIVFFDGFKAIEAFVGVHPNGIAMDKDKRFAFTPDYISLSVAIYRRRQDNTLEKCQTIPVGTFIDNINLDPVTGNLWLAGSPRVTDFAEHSKNLSLPSPSQVLTLQLGKPSSSGEAFPDYELREVYMNDGKEVSGSSTAIFYKDRLLIGSVYSNMVYCGYNLAGSMGRLIEFIVLAVIAIVISHVLKVMIKAGFFTQTLNHSPGPCRVIQANGSEDFALLPDGLAFVSSGIRYKVAVYCDPEIDKRDSKLLTFDFNKPDQDPVELTLKNFNRTGFNPHGISVYREPSSGQVSLFVINHRPDAQAIEIFDFERETHSLIHRRSVVDDLIWSPNDLYAVGPDSFYVTNDNFFHFDSTVMRSLWTFLLNYWLHCDIVFFDGFKGVEAIGGVHPNGIAMDKDERFVFTPDHISLSIAIYRRRQDNTLEKCQTIPIGSIIDNINVDPVTGDLWLAGIPRGIDFVEHSKNLSLPSPSQVLHLQLGKPSSSGEAFPDYKLREVYMNDGKEVSGSSSAIFYKDRLLIGSVYSNMVYCETSHAESMGRLLTLEVTIVCALIAIVVSHVLTVLIALGFFTKTLNHSPGPCKVIQANGSEDFALLPDGLVFVSSGLRNTAGLWYDPEIDKRDGKLLTFDFNKPDQDPVELTLKNFDRKGFNPHGISVYRDPSSGQVSLFVVNHRPDAQAIEIFDFERETRSLIHRRSVVDDLIWSPNDVYAVGPDSFYVTIDNFFHFESTVMRNLWGFLLKYWLPCNIVFFDGFKAIKAFVGVHPNGIAMDKDERLVFTPDNLSGSIAIFRRRQDNTLEKCQTIPVGSFIDNINLDPVTGNFWVAGMPRLIDFIEHNQKNLSLPSPSQVFTLNLGKPSSSGEAFPHYEVREVYMNDGKEVTGSSSAMFYKDRLLIGSVFGNMVYCEMDFMQKSDLLKCLTDHNYWISCESPTANGPRLDLMHSFDDVILDFMTEQDIPGASVALSKDGKLFYCQGYGSAGAGRKVQPNFMFRIASISKTITAVGIMRLVQEGRVSLEDRVFGSQGRILNEFSPTVNGDRRILDITVKHLLHHSAGWDRDRAGDPVFWKVGKHLNVEEPVSPKVLMQYMMGRKLQFAPGKRHAYSNLGYTILGQVIERVTGQAYEESMVRILKSVEVSQMKIGRTRKKDLDANEVEYFHDQHPRLVKSIFPEGGRVPPQYGRWTIEEADAHGGWVAIAVDLLKFLLALEHGVNGKRMISTETFNVMLDKPLFVDKYAEEWYGFGLDIRDNGSTWGHSGQMEGTSGVLTRHCGGYAWALLFNSWASDLDLDGLVKYALSRTAHVTRQHISSDTGVFPAKIVTVDNRQIIDLMVPLSHFWTTYNGFKEQGFDLTWLNVFRLADVVYFNVIFLQNDGISPTTVYIGLTVDSCRECVENLEDLRPVHIETYIDSNELHFAVVLTQANGETWELSYDCTVAQHRKNMTTMFNKGFNLTVQCLTEFKGRLHVTALYEKVPNGECIAEFDIKPDHYQFEFNRQAKQGGQLSYIRAYQVKGQPRFSAIWTNQRSSLSATRHNVSKYGFLFELEEAAKKNVYAQCVSSYGNEGVLNFVASWSK</sequence>